<comment type="caution">
    <text evidence="1">The sequence shown here is derived from an EMBL/GenBank/DDBJ whole genome shotgun (WGS) entry which is preliminary data.</text>
</comment>
<gene>
    <name evidence="1" type="ORF">CBF28_13760</name>
</gene>
<keyword evidence="2" id="KW-1185">Reference proteome</keyword>
<dbReference type="EMBL" id="NGKB01000018">
    <property type="protein sequence ID" value="RSU10379.1"/>
    <property type="molecule type" value="Genomic_DNA"/>
</dbReference>
<dbReference type="RefSeq" id="WP_126796200.1">
    <property type="nucleotide sequence ID" value="NZ_CP060721.1"/>
</dbReference>
<dbReference type="AlphaFoldDB" id="A0A430AQI5"/>
<reference evidence="1 2" key="1">
    <citation type="submission" date="2017-05" db="EMBL/GenBank/DDBJ databases">
        <title>Vagococcus spp. assemblies.</title>
        <authorList>
            <person name="Gulvik C.A."/>
        </authorList>
    </citation>
    <scope>NUCLEOTIDE SEQUENCE [LARGE SCALE GENOMIC DNA]</scope>
    <source>
        <strain evidence="1 2">SS1714</strain>
    </source>
</reference>
<name>A0A430AQI5_9ENTE</name>
<sequence length="116" mass="14024">MRKKFIGTFSIGEISYCLNKENATQIKFHMKFKEYELIDPRLRKYSDMLELNPLLSLELGLEEPNKIHYLKVKEINWKDDEINNSHLCELVITCRTNLEKRQLLEYFRTHKKVGYR</sequence>
<organism evidence="1 2">
    <name type="scientific">Vagococcus carniphilus</name>
    <dbReference type="NCBI Taxonomy" id="218144"/>
    <lineage>
        <taxon>Bacteria</taxon>
        <taxon>Bacillati</taxon>
        <taxon>Bacillota</taxon>
        <taxon>Bacilli</taxon>
        <taxon>Lactobacillales</taxon>
        <taxon>Enterococcaceae</taxon>
        <taxon>Vagococcus</taxon>
    </lineage>
</organism>
<proteinExistence type="predicted"/>
<accession>A0A430AQI5</accession>
<protein>
    <submittedName>
        <fullName evidence="1">Uncharacterized protein</fullName>
    </submittedName>
</protein>
<dbReference type="Proteomes" id="UP000288028">
    <property type="component" value="Unassembled WGS sequence"/>
</dbReference>
<dbReference type="GeneID" id="95582078"/>
<evidence type="ECO:0000313" key="1">
    <source>
        <dbReference type="EMBL" id="RSU10379.1"/>
    </source>
</evidence>
<evidence type="ECO:0000313" key="2">
    <source>
        <dbReference type="Proteomes" id="UP000288028"/>
    </source>
</evidence>